<dbReference type="InterPro" id="IPR050194">
    <property type="entry name" value="Glycosyltransferase_grp1"/>
</dbReference>
<feature type="domain" description="Glycosyltransferase subfamily 4-like N-terminal" evidence="3">
    <location>
        <begin position="18"/>
        <end position="199"/>
    </location>
</feature>
<comment type="caution">
    <text evidence="4">The sequence shown here is derived from an EMBL/GenBank/DDBJ whole genome shotgun (WGS) entry which is preliminary data.</text>
</comment>
<sequence length="388" mass="40761">MRIAIVHGFYRSDVPSGENVAVTAQVAALRADGHDVTVVAQHSDDRMARSTWPVEAAVTTITGHGPDPTAELAGAAPDVVHVHNLYPHFGTRWLDRWEGPLVATLHNFRPLCAAGTLTREGRRCTDCVVGSPWSGVRHGCYHGSRLATLPLAVAHRGGAPVHPVVRRADRLVAISERTIDEYAGAGVGRERFAVVPNFVPDPPAPAARDGQERWLFAGRLSGEKGLAELLAAWPAGRGLDVVGDGEQAAELKAAAGPDVAFLGALPHDVVRALPGHYRGVLVPSQWPEAGPPLTYLEAIAAGTPVVACAGNGAADDIARYGTGVVVGRTPTTTEVAAALDTVLARHDVLAHRCRVVAAEMYSAASWVGAITEVYRDAIDLRALAVTGG</sequence>
<dbReference type="RefSeq" id="WP_345425371.1">
    <property type="nucleotide sequence ID" value="NZ_BAABHO010000102.1"/>
</dbReference>
<dbReference type="CDD" id="cd03801">
    <property type="entry name" value="GT4_PimA-like"/>
    <property type="match status" value="1"/>
</dbReference>
<keyword evidence="5" id="KW-1185">Reference proteome</keyword>
<dbReference type="Proteomes" id="UP001500928">
    <property type="component" value="Unassembled WGS sequence"/>
</dbReference>
<dbReference type="EMBL" id="BAABHO010000102">
    <property type="protein sequence ID" value="GAA4814665.1"/>
    <property type="molecule type" value="Genomic_DNA"/>
</dbReference>
<name>A0ABP9CPC6_9PSEU</name>
<dbReference type="InterPro" id="IPR028098">
    <property type="entry name" value="Glyco_trans_4-like_N"/>
</dbReference>
<evidence type="ECO:0000256" key="1">
    <source>
        <dbReference type="ARBA" id="ARBA00022676"/>
    </source>
</evidence>
<dbReference type="Gene3D" id="3.40.50.2000">
    <property type="entry name" value="Glycogen Phosphorylase B"/>
    <property type="match status" value="2"/>
</dbReference>
<evidence type="ECO:0000313" key="4">
    <source>
        <dbReference type="EMBL" id="GAA4814665.1"/>
    </source>
</evidence>
<dbReference type="SUPFAM" id="SSF53756">
    <property type="entry name" value="UDP-Glycosyltransferase/glycogen phosphorylase"/>
    <property type="match status" value="1"/>
</dbReference>
<dbReference type="Pfam" id="PF13439">
    <property type="entry name" value="Glyco_transf_4"/>
    <property type="match status" value="1"/>
</dbReference>
<evidence type="ECO:0000256" key="2">
    <source>
        <dbReference type="ARBA" id="ARBA00022679"/>
    </source>
</evidence>
<reference evidence="5" key="1">
    <citation type="journal article" date="2019" name="Int. J. Syst. Evol. Microbiol.">
        <title>The Global Catalogue of Microorganisms (GCM) 10K type strain sequencing project: providing services to taxonomists for standard genome sequencing and annotation.</title>
        <authorList>
            <consortium name="The Broad Institute Genomics Platform"/>
            <consortium name="The Broad Institute Genome Sequencing Center for Infectious Disease"/>
            <person name="Wu L."/>
            <person name="Ma J."/>
        </authorList>
    </citation>
    <scope>NUCLEOTIDE SEQUENCE [LARGE SCALE GENOMIC DNA]</scope>
    <source>
        <strain evidence="5">JCM 17979</strain>
    </source>
</reference>
<protein>
    <submittedName>
        <fullName evidence="4">Glycosyltransferase</fullName>
    </submittedName>
</protein>
<keyword evidence="2" id="KW-0808">Transferase</keyword>
<accession>A0ABP9CPC6</accession>
<organism evidence="4 5">
    <name type="scientific">Actinomycetospora chlora</name>
    <dbReference type="NCBI Taxonomy" id="663608"/>
    <lineage>
        <taxon>Bacteria</taxon>
        <taxon>Bacillati</taxon>
        <taxon>Actinomycetota</taxon>
        <taxon>Actinomycetes</taxon>
        <taxon>Pseudonocardiales</taxon>
        <taxon>Pseudonocardiaceae</taxon>
        <taxon>Actinomycetospora</taxon>
    </lineage>
</organism>
<dbReference type="PANTHER" id="PTHR45947">
    <property type="entry name" value="SULFOQUINOVOSYL TRANSFERASE SQD2"/>
    <property type="match status" value="1"/>
</dbReference>
<keyword evidence="1" id="KW-0328">Glycosyltransferase</keyword>
<evidence type="ECO:0000313" key="5">
    <source>
        <dbReference type="Proteomes" id="UP001500928"/>
    </source>
</evidence>
<dbReference type="Pfam" id="PF13692">
    <property type="entry name" value="Glyco_trans_1_4"/>
    <property type="match status" value="1"/>
</dbReference>
<gene>
    <name evidence="4" type="ORF">GCM10023200_60210</name>
</gene>
<proteinExistence type="predicted"/>
<evidence type="ECO:0000259" key="3">
    <source>
        <dbReference type="Pfam" id="PF13439"/>
    </source>
</evidence>
<dbReference type="PANTHER" id="PTHR45947:SF13">
    <property type="entry name" value="TRANSFERASE"/>
    <property type="match status" value="1"/>
</dbReference>